<dbReference type="EMBL" id="BMJT01000017">
    <property type="protein sequence ID" value="GGG33865.1"/>
    <property type="molecule type" value="Genomic_DNA"/>
</dbReference>
<accession>A0A917GAX4</accession>
<protein>
    <submittedName>
        <fullName evidence="1">Uncharacterized protein</fullName>
    </submittedName>
</protein>
<comment type="caution">
    <text evidence="1">The sequence shown here is derived from an EMBL/GenBank/DDBJ whole genome shotgun (WGS) entry which is preliminary data.</text>
</comment>
<dbReference type="Proteomes" id="UP000616608">
    <property type="component" value="Unassembled WGS sequence"/>
</dbReference>
<dbReference type="RefSeq" id="WP_188615960.1">
    <property type="nucleotide sequence ID" value="NZ_BMJT01000017.1"/>
</dbReference>
<reference evidence="1" key="2">
    <citation type="submission" date="2020-09" db="EMBL/GenBank/DDBJ databases">
        <authorList>
            <person name="Sun Q."/>
            <person name="Zhou Y."/>
        </authorList>
    </citation>
    <scope>NUCLEOTIDE SEQUENCE</scope>
    <source>
        <strain evidence="1">CGMCC 1.15760</strain>
    </source>
</reference>
<sequence>MVLNLEKIIKLSTPDNYMEHEGHDTRIAVGKFLSFEQTLRHANLALVYANEKEYDSKEKLHSFIKSVYIRHAILELNNSYDLLLQVPWFYYRIWESYNLGGALRDKKNKNDITRNSNKWVATAEKRCDEKKVRKYLLNHTDTAIKSLESEIKDFKDNYIFNANKPFTIRTLANQMKHNNTIVFDELREKVEKFNVKIGDTTIDLKKENQSFCITNYATEQANPNEVVYCIVNNMNETVDNFKNEYLVDINYINGEEFKAIDYLRLDTIVSLKDVYNEAIEYGNKLIDLYEEFYKVIAPNFDSLPTLSGPVTVNKVAESNIDEYFK</sequence>
<evidence type="ECO:0000313" key="1">
    <source>
        <dbReference type="EMBL" id="GGG33865.1"/>
    </source>
</evidence>
<dbReference type="AlphaFoldDB" id="A0A917GAX4"/>
<evidence type="ECO:0000313" key="2">
    <source>
        <dbReference type="Proteomes" id="UP000616608"/>
    </source>
</evidence>
<organism evidence="1 2">
    <name type="scientific">Lysinibacillus alkalisoli</name>
    <dbReference type="NCBI Taxonomy" id="1911548"/>
    <lineage>
        <taxon>Bacteria</taxon>
        <taxon>Bacillati</taxon>
        <taxon>Bacillota</taxon>
        <taxon>Bacilli</taxon>
        <taxon>Bacillales</taxon>
        <taxon>Bacillaceae</taxon>
        <taxon>Lysinibacillus</taxon>
    </lineage>
</organism>
<reference evidence="1" key="1">
    <citation type="journal article" date="2014" name="Int. J. Syst. Evol. Microbiol.">
        <title>Complete genome sequence of Corynebacterium casei LMG S-19264T (=DSM 44701T), isolated from a smear-ripened cheese.</title>
        <authorList>
            <consortium name="US DOE Joint Genome Institute (JGI-PGF)"/>
            <person name="Walter F."/>
            <person name="Albersmeier A."/>
            <person name="Kalinowski J."/>
            <person name="Ruckert C."/>
        </authorList>
    </citation>
    <scope>NUCLEOTIDE SEQUENCE</scope>
    <source>
        <strain evidence="1">CGMCC 1.15760</strain>
    </source>
</reference>
<keyword evidence="2" id="KW-1185">Reference proteome</keyword>
<proteinExistence type="predicted"/>
<name>A0A917GAX4_9BACI</name>
<gene>
    <name evidence="1" type="ORF">GCM10007425_30720</name>
</gene>